<proteinExistence type="predicted"/>
<reference evidence="5" key="1">
    <citation type="submission" date="2018-02" db="EMBL/GenBank/DDBJ databases">
        <title>Rhizophora mucronata_Transcriptome.</title>
        <authorList>
            <person name="Meera S.P."/>
            <person name="Sreeshan A."/>
            <person name="Augustine A."/>
        </authorList>
    </citation>
    <scope>NUCLEOTIDE SEQUENCE</scope>
    <source>
        <tissue evidence="5">Leaf</tissue>
    </source>
</reference>
<dbReference type="GO" id="GO:0005634">
    <property type="term" value="C:nucleus"/>
    <property type="evidence" value="ECO:0007669"/>
    <property type="project" value="UniProtKB-SubCell"/>
</dbReference>
<protein>
    <recommendedName>
        <fullName evidence="4">Homeobox domain-containing protein</fullName>
    </recommendedName>
</protein>
<sequence length="958" mass="106809">MFLSCVFYGLMAYFCKQIIDFASSVKELHGLSSQELNKLLRDSENFTIQFHSETRLTIKIDVEKLVGCLPLHLIAMLISSGRDESRLRYLLCGLRLLHSFFDLAPRHTKLEQILLDDVKVPEQLLDLVFLVLIILSGYRQDDNNSSSVSLLHSALLACSLHLLTGCLSSHWQDLVPVLLAHPKVDVFMDVAFGAVNVAIRFLQIKLLTHNLDYTNPGPTPEQLIIYLCQQCEASIQFLQSLCQQKFFRERLLRNKELCRKGGVLFLAQGILKLKISPILVLQSTIVAAVSRLKAKILSILLHLCEAESISYLDEVASSPRSLDLAKSVALEVLELLKAAVRKDLKHISACSEKNFPMGLLRLNAMRLADAFSDDSNFRLYITTCFTKVLTAIFLLPHGDFVSIWCSSELPPREEDATLEYDTFAAAGWVLDTFLSSNAPNTTNLGITLIPSNMPQPTYAHHRTSLFVKVIANLHCFVPNICEEQERNLFLRKFIECMRTDPSKSLPGFSFPFGAQKAITVSKNLGSLLSHAESLIPNFLSDEDVQLLRVFFRQLQSQINPADFEENQSQILDNKFEGSISLDRFSKLIIGEHHQEAQSTGRCSSAILRTVPPDVNDQNGEHKEEMSESSAVQEEQLNFRGKHLNQADDVVKEERDKSGGSASGVLRDIDRDAQNVDTSGSDASSTREKNVVGLTVNGDPKLSEGVKEIGPQGVQGDEKVEIVHPEEKQPRKRKRTIMNDYQMNLMEKALLDEPDMQRNAASLQSWADKLSVHGSEVTPSQLKNWLNNRKARLARAGKDLRAPMEVDTVVPEKQGGPGRRHLRDSPISPVEDSVLLGTRGLQNMPRTGAVENAGAALEEFVATTENAKCKAGQNVVLMNGKGDKIGRGKIHQTQGSWYGKSLEELGTCVVDVSELMAERWTRLPYPSEATGTSFGEAETKIGIMRVLWDSNSIHILRDK</sequence>
<organism evidence="5">
    <name type="scientific">Rhizophora mucronata</name>
    <name type="common">Asiatic mangrove</name>
    <dbReference type="NCBI Taxonomy" id="61149"/>
    <lineage>
        <taxon>Eukaryota</taxon>
        <taxon>Viridiplantae</taxon>
        <taxon>Streptophyta</taxon>
        <taxon>Embryophyta</taxon>
        <taxon>Tracheophyta</taxon>
        <taxon>Spermatophyta</taxon>
        <taxon>Magnoliopsida</taxon>
        <taxon>eudicotyledons</taxon>
        <taxon>Gunneridae</taxon>
        <taxon>Pentapetalae</taxon>
        <taxon>rosids</taxon>
        <taxon>fabids</taxon>
        <taxon>Malpighiales</taxon>
        <taxon>Rhizophoraceae</taxon>
        <taxon>Rhizophora</taxon>
    </lineage>
</organism>
<keyword evidence="2" id="KW-0371">Homeobox</keyword>
<dbReference type="Pfam" id="PF25246">
    <property type="entry name" value="Nodulin_N"/>
    <property type="match status" value="1"/>
</dbReference>
<keyword evidence="2" id="KW-0238">DNA-binding</keyword>
<dbReference type="AlphaFoldDB" id="A0A2P2LQ16"/>
<dbReference type="GO" id="GO:0009908">
    <property type="term" value="P:flower development"/>
    <property type="evidence" value="ECO:0007669"/>
    <property type="project" value="InterPro"/>
</dbReference>
<dbReference type="InterPro" id="IPR056560">
    <property type="entry name" value="HTH_NDX"/>
</dbReference>
<feature type="DNA-binding region" description="Homeobox" evidence="2">
    <location>
        <begin position="730"/>
        <end position="796"/>
    </location>
</feature>
<dbReference type="InterPro" id="IPR057287">
    <property type="entry name" value="Ndx_N"/>
</dbReference>
<evidence type="ECO:0000256" key="1">
    <source>
        <dbReference type="ARBA" id="ARBA00004123"/>
    </source>
</evidence>
<dbReference type="EMBL" id="GGEC01039578">
    <property type="protein sequence ID" value="MBX20062.1"/>
    <property type="molecule type" value="Transcribed_RNA"/>
</dbReference>
<dbReference type="PANTHER" id="PTHR35743">
    <property type="entry name" value="NODULIN HOMEOBOX"/>
    <property type="match status" value="1"/>
</dbReference>
<dbReference type="Pfam" id="PF24679">
    <property type="entry name" value="Nodulin_C"/>
    <property type="match status" value="1"/>
</dbReference>
<accession>A0A2P2LQ16</accession>
<dbReference type="PROSITE" id="PS50071">
    <property type="entry name" value="HOMEOBOX_2"/>
    <property type="match status" value="1"/>
</dbReference>
<dbReference type="GO" id="GO:0003697">
    <property type="term" value="F:single-stranded DNA binding"/>
    <property type="evidence" value="ECO:0007669"/>
    <property type="project" value="InterPro"/>
</dbReference>
<evidence type="ECO:0000313" key="5">
    <source>
        <dbReference type="EMBL" id="MBX20062.1"/>
    </source>
</evidence>
<name>A0A2P2LQ16_RHIMU</name>
<dbReference type="CDD" id="cd00086">
    <property type="entry name" value="homeodomain"/>
    <property type="match status" value="1"/>
</dbReference>
<keyword evidence="2" id="KW-0539">Nucleus</keyword>
<dbReference type="PANTHER" id="PTHR35743:SF1">
    <property type="entry name" value="NODULIN HOMEOBOX"/>
    <property type="match status" value="1"/>
</dbReference>
<evidence type="ECO:0000256" key="3">
    <source>
        <dbReference type="SAM" id="MobiDB-lite"/>
    </source>
</evidence>
<feature type="compositionally biased region" description="Polar residues" evidence="3">
    <location>
        <begin position="674"/>
        <end position="683"/>
    </location>
</feature>
<dbReference type="SMART" id="SM00389">
    <property type="entry name" value="HOX"/>
    <property type="match status" value="1"/>
</dbReference>
<feature type="region of interest" description="Disordered" evidence="3">
    <location>
        <begin position="610"/>
        <end position="687"/>
    </location>
</feature>
<dbReference type="InterPro" id="IPR039325">
    <property type="entry name" value="NDX"/>
</dbReference>
<dbReference type="InterPro" id="IPR001356">
    <property type="entry name" value="HD"/>
</dbReference>
<dbReference type="InterPro" id="IPR056559">
    <property type="entry name" value="NDX_C"/>
</dbReference>
<comment type="subcellular location">
    <subcellularLocation>
        <location evidence="1 2">Nucleus</location>
    </subcellularLocation>
</comment>
<feature type="domain" description="Homeobox" evidence="4">
    <location>
        <begin position="728"/>
        <end position="795"/>
    </location>
</feature>
<evidence type="ECO:0000259" key="4">
    <source>
        <dbReference type="PROSITE" id="PS50071"/>
    </source>
</evidence>
<evidence type="ECO:0000256" key="2">
    <source>
        <dbReference type="PROSITE-ProRule" id="PRU00108"/>
    </source>
</evidence>
<feature type="compositionally biased region" description="Basic and acidic residues" evidence="3">
    <location>
        <begin position="644"/>
        <end position="657"/>
    </location>
</feature>
<dbReference type="Pfam" id="PF24426">
    <property type="entry name" value="HTH_NDX"/>
    <property type="match status" value="1"/>
</dbReference>